<feature type="compositionally biased region" description="Polar residues" evidence="1">
    <location>
        <begin position="34"/>
        <end position="44"/>
    </location>
</feature>
<reference evidence="2" key="1">
    <citation type="submission" date="2015-10" db="EMBL/GenBank/DDBJ databases">
        <authorList>
            <person name="Regsiter A."/>
            <person name="william w."/>
        </authorList>
    </citation>
    <scope>NUCLEOTIDE SEQUENCE</scope>
    <source>
        <strain evidence="2">Montdore</strain>
    </source>
</reference>
<name>A0A292PYV0_9PEZI</name>
<keyword evidence="3" id="KW-1185">Reference proteome</keyword>
<proteinExistence type="predicted"/>
<feature type="region of interest" description="Disordered" evidence="1">
    <location>
        <begin position="1"/>
        <end position="44"/>
    </location>
</feature>
<organism evidence="2 3">
    <name type="scientific">Tuber aestivum</name>
    <name type="common">summer truffle</name>
    <dbReference type="NCBI Taxonomy" id="59557"/>
    <lineage>
        <taxon>Eukaryota</taxon>
        <taxon>Fungi</taxon>
        <taxon>Dikarya</taxon>
        <taxon>Ascomycota</taxon>
        <taxon>Pezizomycotina</taxon>
        <taxon>Pezizomycetes</taxon>
        <taxon>Pezizales</taxon>
        <taxon>Tuberaceae</taxon>
        <taxon>Tuber</taxon>
    </lineage>
</organism>
<gene>
    <name evidence="2" type="ORF">GSTUAT00004240001</name>
</gene>
<accession>A0A292PYV0</accession>
<sequence length="44" mass="4727">KTERINTGHIPPQPPPAIGPSLPRSDPELDSIKTLKSSISPLLK</sequence>
<dbReference type="EMBL" id="LN891014">
    <property type="protein sequence ID" value="CUS11663.1"/>
    <property type="molecule type" value="Genomic_DNA"/>
</dbReference>
<evidence type="ECO:0000313" key="2">
    <source>
        <dbReference type="EMBL" id="CUS11663.1"/>
    </source>
</evidence>
<dbReference type="AlphaFoldDB" id="A0A292PYV0"/>
<evidence type="ECO:0000256" key="1">
    <source>
        <dbReference type="SAM" id="MobiDB-lite"/>
    </source>
</evidence>
<feature type="non-terminal residue" evidence="2">
    <location>
        <position position="44"/>
    </location>
</feature>
<dbReference type="Proteomes" id="UP001412239">
    <property type="component" value="Unassembled WGS sequence"/>
</dbReference>
<evidence type="ECO:0000313" key="3">
    <source>
        <dbReference type="Proteomes" id="UP001412239"/>
    </source>
</evidence>
<feature type="non-terminal residue" evidence="2">
    <location>
        <position position="1"/>
    </location>
</feature>
<protein>
    <submittedName>
        <fullName evidence="2">Uncharacterized protein</fullName>
    </submittedName>
</protein>